<comment type="similarity">
    <text evidence="1">Belongs to the API5 family.</text>
</comment>
<dbReference type="PANTHER" id="PTHR12758">
    <property type="entry name" value="APOPTOSIS INHIBITOR 5-RELATED"/>
    <property type="match status" value="1"/>
</dbReference>
<evidence type="ECO:0000313" key="3">
    <source>
        <dbReference type="EMBL" id="CAA9999779.1"/>
    </source>
</evidence>
<dbReference type="GO" id="GO:0003723">
    <property type="term" value="F:RNA binding"/>
    <property type="evidence" value="ECO:0007669"/>
    <property type="project" value="TreeGrafter"/>
</dbReference>
<dbReference type="OrthoDB" id="19224at2759"/>
<evidence type="ECO:0000313" key="4">
    <source>
        <dbReference type="Proteomes" id="UP000479000"/>
    </source>
</evidence>
<keyword evidence="4" id="KW-1185">Reference proteome</keyword>
<dbReference type="AlphaFoldDB" id="A0A6H5GAI0"/>
<organism evidence="3 4">
    <name type="scientific">Nesidiocoris tenuis</name>
    <dbReference type="NCBI Taxonomy" id="355587"/>
    <lineage>
        <taxon>Eukaryota</taxon>
        <taxon>Metazoa</taxon>
        <taxon>Ecdysozoa</taxon>
        <taxon>Arthropoda</taxon>
        <taxon>Hexapoda</taxon>
        <taxon>Insecta</taxon>
        <taxon>Pterygota</taxon>
        <taxon>Neoptera</taxon>
        <taxon>Paraneoptera</taxon>
        <taxon>Hemiptera</taxon>
        <taxon>Heteroptera</taxon>
        <taxon>Panheteroptera</taxon>
        <taxon>Cimicomorpha</taxon>
        <taxon>Miridae</taxon>
        <taxon>Dicyphina</taxon>
        <taxon>Nesidiocoris</taxon>
    </lineage>
</organism>
<accession>A0A6H5GAI0</accession>
<dbReference type="EMBL" id="CADCXU010009050">
    <property type="protein sequence ID" value="CAA9999779.1"/>
    <property type="molecule type" value="Genomic_DNA"/>
</dbReference>
<dbReference type="SUPFAM" id="SSF48371">
    <property type="entry name" value="ARM repeat"/>
    <property type="match status" value="1"/>
</dbReference>
<dbReference type="PANTHER" id="PTHR12758:SF19">
    <property type="entry name" value="APOPTOSIS INHIBITOR 5"/>
    <property type="match status" value="1"/>
</dbReference>
<dbReference type="InterPro" id="IPR016024">
    <property type="entry name" value="ARM-type_fold"/>
</dbReference>
<evidence type="ECO:0000256" key="2">
    <source>
        <dbReference type="ARBA" id="ARBA00022703"/>
    </source>
</evidence>
<proteinExistence type="inferred from homology"/>
<evidence type="ECO:0000256" key="1">
    <source>
        <dbReference type="ARBA" id="ARBA00009515"/>
    </source>
</evidence>
<dbReference type="GO" id="GO:0043066">
    <property type="term" value="P:negative regulation of apoptotic process"/>
    <property type="evidence" value="ECO:0007669"/>
    <property type="project" value="TreeGrafter"/>
</dbReference>
<sequence>MDARLGNFEEKRLVCQFIPKFFPHFPHLAKASVSAQLDLCEDSSIVVRKQAVKEIVVLCRSNPSSTKQVAYFISQLLGAEDVGEGLLVRNTLISLFNIEPSATLRGIFAQIRDGSPKVQERCRTFLFNRLGSLNKSVISQIRDILMEEIEVCLENSNSEEISIIVPLVQYTSEDEAGSEKRLVQVLEKQLSLEKGKLTSDEEDMNRIYEFTKLAKPNFSKGVDSGVFVNFYCSEILPLVRELKGFESGSGQAAAILKQLSEISPFCSELPDALDCYKQIFTVLQDLLPMEPDPAGDDEKKHPRIHFTLIECLLTSLLELFHRVKSVDSSEYEQALEELRTGLKTLLRYVEPFRKFLSDMDKSAVDYQTRLVALRCFDNLKTLTGLFLAVPVKFSVILPSWSHAEVVATSTKKLRKPSLSLSTDHSKKEVKTRVPTLPTLPLPYVTYITLH</sequence>
<dbReference type="InterPro" id="IPR008383">
    <property type="entry name" value="API5"/>
</dbReference>
<protein>
    <recommendedName>
        <fullName evidence="5">Apoptosis inhibitor 5</fullName>
    </recommendedName>
</protein>
<dbReference type="Pfam" id="PF05918">
    <property type="entry name" value="API5"/>
    <property type="match status" value="1"/>
</dbReference>
<name>A0A6H5GAI0_9HEMI</name>
<reference evidence="3 4" key="1">
    <citation type="submission" date="2020-02" db="EMBL/GenBank/DDBJ databases">
        <authorList>
            <person name="Ferguson B K."/>
        </authorList>
    </citation>
    <scope>NUCLEOTIDE SEQUENCE [LARGE SCALE GENOMIC DNA]</scope>
</reference>
<dbReference type="GO" id="GO:0005634">
    <property type="term" value="C:nucleus"/>
    <property type="evidence" value="ECO:0007669"/>
    <property type="project" value="TreeGrafter"/>
</dbReference>
<keyword evidence="2" id="KW-0053">Apoptosis</keyword>
<dbReference type="Proteomes" id="UP000479000">
    <property type="component" value="Unassembled WGS sequence"/>
</dbReference>
<gene>
    <name evidence="3" type="ORF">NTEN_LOCUS6033</name>
</gene>
<evidence type="ECO:0008006" key="5">
    <source>
        <dbReference type="Google" id="ProtNLM"/>
    </source>
</evidence>
<dbReference type="GO" id="GO:0006915">
    <property type="term" value="P:apoptotic process"/>
    <property type="evidence" value="ECO:0007669"/>
    <property type="project" value="UniProtKB-KW"/>
</dbReference>